<dbReference type="InterPro" id="IPR000835">
    <property type="entry name" value="HTH_MarR-typ"/>
</dbReference>
<sequence>MESLEHQLSLLWRRARSNSHRIARQVHPDMESSAYGLLVLLQRCGAMRLTDLAAEIGVGKPSVSRQVVMLEKLGLVRREADPADGRAQAISLTDEGTRRLAAVQQARKGHFRELLAHWPQDDITQLAQLLDKLNRSYSVAAASAGQPPAGRGPEGG</sequence>
<name>A0A078MQL9_9MICC</name>
<keyword evidence="2" id="KW-0238">DNA-binding</keyword>
<evidence type="ECO:0000256" key="1">
    <source>
        <dbReference type="ARBA" id="ARBA00023015"/>
    </source>
</evidence>
<dbReference type="PROSITE" id="PS01117">
    <property type="entry name" value="HTH_MARR_1"/>
    <property type="match status" value="1"/>
</dbReference>
<proteinExistence type="predicted"/>
<dbReference type="SUPFAM" id="SSF46785">
    <property type="entry name" value="Winged helix' DNA-binding domain"/>
    <property type="match status" value="1"/>
</dbReference>
<dbReference type="SMART" id="SM00347">
    <property type="entry name" value="HTH_MARR"/>
    <property type="match status" value="1"/>
</dbReference>
<keyword evidence="1" id="KW-0805">Transcription regulation</keyword>
<evidence type="ECO:0000256" key="2">
    <source>
        <dbReference type="ARBA" id="ARBA00023125"/>
    </source>
</evidence>
<dbReference type="PANTHER" id="PTHR39515:SF2">
    <property type="entry name" value="HTH-TYPE TRANSCRIPTIONAL REGULATOR RV0880"/>
    <property type="match status" value="1"/>
</dbReference>
<reference evidence="5" key="1">
    <citation type="submission" date="2014-07" db="EMBL/GenBank/DDBJ databases">
        <authorList>
            <person name="Urmite Genomes Urmite Genomes"/>
        </authorList>
    </citation>
    <scope>NUCLEOTIDE SEQUENCE</scope>
    <source>
        <strain evidence="5">11W110_air</strain>
    </source>
</reference>
<gene>
    <name evidence="5" type="primary">slyA_1</name>
    <name evidence="5" type="ORF">BN1051_00998</name>
</gene>
<dbReference type="EMBL" id="LN483070">
    <property type="protein sequence ID" value="CEA07677.1"/>
    <property type="molecule type" value="Genomic_DNA"/>
</dbReference>
<keyword evidence="3" id="KW-0804">Transcription</keyword>
<dbReference type="AlphaFoldDB" id="A0A078MQL9"/>
<dbReference type="InterPro" id="IPR023187">
    <property type="entry name" value="Tscrpt_reg_MarR-type_CS"/>
</dbReference>
<evidence type="ECO:0000313" key="5">
    <source>
        <dbReference type="EMBL" id="CEA07677.1"/>
    </source>
</evidence>
<feature type="domain" description="HTH marR-type" evidence="4">
    <location>
        <begin position="1"/>
        <end position="135"/>
    </location>
</feature>
<dbReference type="GO" id="GO:0003700">
    <property type="term" value="F:DNA-binding transcription factor activity"/>
    <property type="evidence" value="ECO:0007669"/>
    <property type="project" value="InterPro"/>
</dbReference>
<dbReference type="PRINTS" id="PR00598">
    <property type="entry name" value="HTHMARR"/>
</dbReference>
<protein>
    <submittedName>
        <fullName evidence="5">Transcriptional regulator SlyA</fullName>
    </submittedName>
</protein>
<dbReference type="PATRIC" id="fig|1461584.3.peg.990"/>
<accession>A0A078MQL9</accession>
<dbReference type="InterPro" id="IPR036390">
    <property type="entry name" value="WH_DNA-bd_sf"/>
</dbReference>
<dbReference type="InterPro" id="IPR052526">
    <property type="entry name" value="HTH-type_Bedaq_tolerance"/>
</dbReference>
<dbReference type="Pfam" id="PF01047">
    <property type="entry name" value="MarR"/>
    <property type="match status" value="1"/>
</dbReference>
<dbReference type="GO" id="GO:0003677">
    <property type="term" value="F:DNA binding"/>
    <property type="evidence" value="ECO:0007669"/>
    <property type="project" value="UniProtKB-KW"/>
</dbReference>
<dbReference type="PROSITE" id="PS50995">
    <property type="entry name" value="HTH_MARR_2"/>
    <property type="match status" value="1"/>
</dbReference>
<dbReference type="PANTHER" id="PTHR39515">
    <property type="entry name" value="CONSERVED PROTEIN"/>
    <property type="match status" value="1"/>
</dbReference>
<organism evidence="5">
    <name type="scientific">Arthrobacter saudimassiliensis</name>
    <dbReference type="NCBI Taxonomy" id="1461584"/>
    <lineage>
        <taxon>Bacteria</taxon>
        <taxon>Bacillati</taxon>
        <taxon>Actinomycetota</taxon>
        <taxon>Actinomycetes</taxon>
        <taxon>Micrococcales</taxon>
        <taxon>Micrococcaceae</taxon>
        <taxon>Arthrobacter</taxon>
    </lineage>
</organism>
<evidence type="ECO:0000256" key="3">
    <source>
        <dbReference type="ARBA" id="ARBA00023163"/>
    </source>
</evidence>
<evidence type="ECO:0000259" key="4">
    <source>
        <dbReference type="PROSITE" id="PS50995"/>
    </source>
</evidence>
<dbReference type="Gene3D" id="1.10.10.10">
    <property type="entry name" value="Winged helix-like DNA-binding domain superfamily/Winged helix DNA-binding domain"/>
    <property type="match status" value="1"/>
</dbReference>
<dbReference type="InterPro" id="IPR036388">
    <property type="entry name" value="WH-like_DNA-bd_sf"/>
</dbReference>